<feature type="transmembrane region" description="Helical" evidence="1">
    <location>
        <begin position="67"/>
        <end position="92"/>
    </location>
</feature>
<feature type="transmembrane region" description="Helical" evidence="1">
    <location>
        <begin position="164"/>
        <end position="186"/>
    </location>
</feature>
<proteinExistence type="predicted"/>
<dbReference type="PANTHER" id="PTHR20992:SF9">
    <property type="entry name" value="AT15442P-RELATED"/>
    <property type="match status" value="1"/>
</dbReference>
<feature type="transmembrane region" description="Helical" evidence="1">
    <location>
        <begin position="104"/>
        <end position="125"/>
    </location>
</feature>
<sequence>MNFNLKTFTEGIRNFLSRYLNMNSDRENEEATVQAIRDGIEFKGATVWILICAIFIASLGLNTNSTAVIIGAMLISPLMGPIMGIGLGVGIYDFELIKKSFRNLGIATLFSVLTSTLYFLITPLSDARSELLARTAPTIYDVLIAFFGGGAGIVAMATRQKGNVIPGVAIATALMPPLCTAGFGLASGNPEYFFGAFYLFFINSVFIAFATTLGVKLMHFTKKKFIDPKRELTVERIVYTIIALTMAPSIVLTYNMVRQSYIETAAYQFVNTQMNFPDTQILSKSVTVQNGQRILNVSLIGKEVPEDSILAVESRMPQYGLENVRLKVSQGYQDKVDLKSLNSMMFQDIYKDSQEKIERQLLCIDSLKTIVGRREQLDSLGMEIAPELKVLFPKIKDIAISRMVYNDLDSMKCDTAMTVILTYSRRMPAAEAIRFREWIEARTGMKNVRILEN</sequence>
<feature type="transmembrane region" description="Helical" evidence="1">
    <location>
        <begin position="192"/>
        <end position="215"/>
    </location>
</feature>
<protein>
    <submittedName>
        <fullName evidence="2">DUF389 domain-containing protein</fullName>
    </submittedName>
</protein>
<feature type="transmembrane region" description="Helical" evidence="1">
    <location>
        <begin position="137"/>
        <end position="157"/>
    </location>
</feature>
<accession>A0ABT1MDD7</accession>
<keyword evidence="1" id="KW-0472">Membrane</keyword>
<dbReference type="EMBL" id="JANDHW010000001">
    <property type="protein sequence ID" value="MCP9610654.1"/>
    <property type="molecule type" value="Genomic_DNA"/>
</dbReference>
<gene>
    <name evidence="2" type="ORF">NMU02_00905</name>
</gene>
<evidence type="ECO:0000256" key="1">
    <source>
        <dbReference type="SAM" id="Phobius"/>
    </source>
</evidence>
<evidence type="ECO:0000313" key="3">
    <source>
        <dbReference type="Proteomes" id="UP001205603"/>
    </source>
</evidence>
<evidence type="ECO:0000313" key="2">
    <source>
        <dbReference type="EMBL" id="MCP9610654.1"/>
    </source>
</evidence>
<dbReference type="Pfam" id="PF04087">
    <property type="entry name" value="DUF389"/>
    <property type="match status" value="1"/>
</dbReference>
<feature type="transmembrane region" description="Helical" evidence="1">
    <location>
        <begin position="236"/>
        <end position="257"/>
    </location>
</feature>
<comment type="caution">
    <text evidence="2">The sequence shown here is derived from an EMBL/GenBank/DDBJ whole genome shotgun (WGS) entry which is preliminary data.</text>
</comment>
<dbReference type="InterPro" id="IPR005240">
    <property type="entry name" value="DUF389"/>
</dbReference>
<feature type="transmembrane region" description="Helical" evidence="1">
    <location>
        <begin position="45"/>
        <end position="61"/>
    </location>
</feature>
<dbReference type="Proteomes" id="UP001205603">
    <property type="component" value="Unassembled WGS sequence"/>
</dbReference>
<keyword evidence="1" id="KW-0812">Transmembrane</keyword>
<dbReference type="RefSeq" id="WP_255025184.1">
    <property type="nucleotide sequence ID" value="NZ_JANDHW010000001.1"/>
</dbReference>
<keyword evidence="3" id="KW-1185">Reference proteome</keyword>
<name>A0ABT1MDD7_9BACT</name>
<organism evidence="2 3">
    <name type="scientific">Coprobacter tertius</name>
    <dbReference type="NCBI Taxonomy" id="2944915"/>
    <lineage>
        <taxon>Bacteria</taxon>
        <taxon>Pseudomonadati</taxon>
        <taxon>Bacteroidota</taxon>
        <taxon>Bacteroidia</taxon>
        <taxon>Bacteroidales</taxon>
        <taxon>Barnesiellaceae</taxon>
        <taxon>Coprobacter</taxon>
    </lineage>
</organism>
<keyword evidence="1" id="KW-1133">Transmembrane helix</keyword>
<reference evidence="2 3" key="1">
    <citation type="submission" date="2022-07" db="EMBL/GenBank/DDBJ databases">
        <title>Fecal culturing of patients with breast cancer.</title>
        <authorList>
            <person name="Teng N.M.Y."/>
            <person name="Kiu R."/>
            <person name="Evans R."/>
            <person name="Baker D.J."/>
            <person name="Zenner C."/>
            <person name="Robinson S.D."/>
            <person name="Hall L.J."/>
        </authorList>
    </citation>
    <scope>NUCLEOTIDE SEQUENCE [LARGE SCALE GENOMIC DNA]</scope>
    <source>
        <strain evidence="2 3">LH1063</strain>
    </source>
</reference>
<dbReference type="PANTHER" id="PTHR20992">
    <property type="entry name" value="AT15442P-RELATED"/>
    <property type="match status" value="1"/>
</dbReference>